<evidence type="ECO:0000256" key="3">
    <source>
        <dbReference type="ARBA" id="ARBA00022833"/>
    </source>
</evidence>
<evidence type="ECO:0000256" key="1">
    <source>
        <dbReference type="ARBA" id="ARBA00022723"/>
    </source>
</evidence>
<proteinExistence type="predicted"/>
<dbReference type="Pfam" id="PF01753">
    <property type="entry name" value="zf-MYND"/>
    <property type="match status" value="1"/>
</dbReference>
<dbReference type="EMBL" id="HBHX01048360">
    <property type="protein sequence ID" value="CAE0127809.1"/>
    <property type="molecule type" value="Transcribed_RNA"/>
</dbReference>
<gene>
    <name evidence="6" type="ORF">HERI1096_LOCUS26805</name>
</gene>
<keyword evidence="2 4" id="KW-0863">Zinc-finger</keyword>
<keyword evidence="1" id="KW-0479">Metal-binding</keyword>
<dbReference type="PROSITE" id="PS50865">
    <property type="entry name" value="ZF_MYND_2"/>
    <property type="match status" value="1"/>
</dbReference>
<evidence type="ECO:0000259" key="5">
    <source>
        <dbReference type="PROSITE" id="PS50865"/>
    </source>
</evidence>
<feature type="domain" description="MYND-type" evidence="5">
    <location>
        <begin position="114"/>
        <end position="153"/>
    </location>
</feature>
<evidence type="ECO:0000313" key="6">
    <source>
        <dbReference type="EMBL" id="CAE0127809.1"/>
    </source>
</evidence>
<organism evidence="6">
    <name type="scientific">Haptolina ericina</name>
    <dbReference type="NCBI Taxonomy" id="156174"/>
    <lineage>
        <taxon>Eukaryota</taxon>
        <taxon>Haptista</taxon>
        <taxon>Haptophyta</taxon>
        <taxon>Prymnesiophyceae</taxon>
        <taxon>Prymnesiales</taxon>
        <taxon>Prymnesiaceae</taxon>
        <taxon>Haptolina</taxon>
    </lineage>
</organism>
<dbReference type="SUPFAM" id="SSF144232">
    <property type="entry name" value="HIT/MYND zinc finger-like"/>
    <property type="match status" value="1"/>
</dbReference>
<dbReference type="Gene3D" id="6.10.140.2220">
    <property type="match status" value="1"/>
</dbReference>
<dbReference type="GO" id="GO:0008270">
    <property type="term" value="F:zinc ion binding"/>
    <property type="evidence" value="ECO:0007669"/>
    <property type="project" value="UniProtKB-KW"/>
</dbReference>
<keyword evidence="3" id="KW-0862">Zinc</keyword>
<reference evidence="6" key="1">
    <citation type="submission" date="2021-01" db="EMBL/GenBank/DDBJ databases">
        <authorList>
            <person name="Corre E."/>
            <person name="Pelletier E."/>
            <person name="Niang G."/>
            <person name="Scheremetjew M."/>
            <person name="Finn R."/>
            <person name="Kale V."/>
            <person name="Holt S."/>
            <person name="Cochrane G."/>
            <person name="Meng A."/>
            <person name="Brown T."/>
            <person name="Cohen L."/>
        </authorList>
    </citation>
    <scope>NUCLEOTIDE SEQUENCE</scope>
    <source>
        <strain evidence="6">CCMP281</strain>
    </source>
</reference>
<dbReference type="InterPro" id="IPR002893">
    <property type="entry name" value="Znf_MYND"/>
</dbReference>
<dbReference type="AlphaFoldDB" id="A0A7S3F5A1"/>
<evidence type="ECO:0000256" key="2">
    <source>
        <dbReference type="ARBA" id="ARBA00022771"/>
    </source>
</evidence>
<name>A0A7S3F5A1_9EUKA</name>
<sequence length="162" mass="18739">MSLAVTQKKDSPDATLERVVEYRPGWLKMDYQHRGKDLLELNVVEYVDKIGMAVAKDPIQPALRNYRYYFDMNNFAEARDSLAIDAQTTAEMKAMPTGSDIPTWFLSEYQLKECAYCGKQDGKLSLCGGCRSFVYCCSEHQVTDWKAKHKFVCLKRKLWEEK</sequence>
<evidence type="ECO:0000256" key="4">
    <source>
        <dbReference type="PROSITE-ProRule" id="PRU00134"/>
    </source>
</evidence>
<dbReference type="PROSITE" id="PS01360">
    <property type="entry name" value="ZF_MYND_1"/>
    <property type="match status" value="1"/>
</dbReference>
<protein>
    <recommendedName>
        <fullName evidence="5">MYND-type domain-containing protein</fullName>
    </recommendedName>
</protein>
<accession>A0A7S3F5A1</accession>